<keyword evidence="4" id="KW-0819">tRNA processing</keyword>
<name>A0A8K0P8H2_LADFU</name>
<dbReference type="InterPro" id="IPR036322">
    <property type="entry name" value="WD40_repeat_dom_sf"/>
</dbReference>
<proteinExistence type="predicted"/>
<evidence type="ECO:0000313" key="7">
    <source>
        <dbReference type="EMBL" id="KAG8234604.1"/>
    </source>
</evidence>
<evidence type="ECO:0000313" key="8">
    <source>
        <dbReference type="Proteomes" id="UP000792457"/>
    </source>
</evidence>
<evidence type="ECO:0000256" key="6">
    <source>
        <dbReference type="SAM" id="Phobius"/>
    </source>
</evidence>
<evidence type="ECO:0000256" key="2">
    <source>
        <dbReference type="ARBA" id="ARBA00022490"/>
    </source>
</evidence>
<keyword evidence="6" id="KW-0812">Transmembrane</keyword>
<reference evidence="7" key="1">
    <citation type="submission" date="2013-04" db="EMBL/GenBank/DDBJ databases">
        <authorList>
            <person name="Qu J."/>
            <person name="Murali S.C."/>
            <person name="Bandaranaike D."/>
            <person name="Bellair M."/>
            <person name="Blankenburg K."/>
            <person name="Chao H."/>
            <person name="Dinh H."/>
            <person name="Doddapaneni H."/>
            <person name="Downs B."/>
            <person name="Dugan-Rocha S."/>
            <person name="Elkadiri S."/>
            <person name="Gnanaolivu R.D."/>
            <person name="Hernandez B."/>
            <person name="Javaid M."/>
            <person name="Jayaseelan J.C."/>
            <person name="Lee S."/>
            <person name="Li M."/>
            <person name="Ming W."/>
            <person name="Munidasa M."/>
            <person name="Muniz J."/>
            <person name="Nguyen L."/>
            <person name="Ongeri F."/>
            <person name="Osuji N."/>
            <person name="Pu L.-L."/>
            <person name="Puazo M."/>
            <person name="Qu C."/>
            <person name="Quiroz J."/>
            <person name="Raj R."/>
            <person name="Weissenberger G."/>
            <person name="Xin Y."/>
            <person name="Zou X."/>
            <person name="Han Y."/>
            <person name="Richards S."/>
            <person name="Worley K."/>
            <person name="Muzny D."/>
            <person name="Gibbs R."/>
        </authorList>
    </citation>
    <scope>NUCLEOTIDE SEQUENCE</scope>
    <source>
        <strain evidence="7">Sampled in the wild</strain>
    </source>
</reference>
<dbReference type="OrthoDB" id="5594999at2759"/>
<dbReference type="AlphaFoldDB" id="A0A8K0P8H2"/>
<gene>
    <name evidence="7" type="ORF">J437_LFUL017728</name>
</gene>
<evidence type="ECO:0000256" key="5">
    <source>
        <dbReference type="ARBA" id="ARBA00022737"/>
    </source>
</evidence>
<comment type="subcellular location">
    <subcellularLocation>
        <location evidence="1">Cytoplasm</location>
    </subcellularLocation>
</comment>
<keyword evidence="3" id="KW-0853">WD repeat</keyword>
<evidence type="ECO:0000256" key="3">
    <source>
        <dbReference type="ARBA" id="ARBA00022574"/>
    </source>
</evidence>
<keyword evidence="5" id="KW-0677">Repeat</keyword>
<protein>
    <submittedName>
        <fullName evidence="7">Uncharacterized protein</fullName>
    </submittedName>
</protein>
<feature type="transmembrane region" description="Helical" evidence="6">
    <location>
        <begin position="15"/>
        <end position="32"/>
    </location>
</feature>
<keyword evidence="8" id="KW-1185">Reference proteome</keyword>
<keyword evidence="6" id="KW-0472">Membrane</keyword>
<organism evidence="7 8">
    <name type="scientific">Ladona fulva</name>
    <name type="common">Scarce chaser dragonfly</name>
    <name type="synonym">Libellula fulva</name>
    <dbReference type="NCBI Taxonomy" id="123851"/>
    <lineage>
        <taxon>Eukaryota</taxon>
        <taxon>Metazoa</taxon>
        <taxon>Ecdysozoa</taxon>
        <taxon>Arthropoda</taxon>
        <taxon>Hexapoda</taxon>
        <taxon>Insecta</taxon>
        <taxon>Pterygota</taxon>
        <taxon>Palaeoptera</taxon>
        <taxon>Odonata</taxon>
        <taxon>Epiprocta</taxon>
        <taxon>Anisoptera</taxon>
        <taxon>Libelluloidea</taxon>
        <taxon>Libellulidae</taxon>
        <taxon>Ladona</taxon>
    </lineage>
</organism>
<accession>A0A8K0P8H2</accession>
<comment type="caution">
    <text evidence="7">The sequence shown here is derived from an EMBL/GenBank/DDBJ whole genome shotgun (WGS) entry which is preliminary data.</text>
</comment>
<dbReference type="GO" id="GO:0005737">
    <property type="term" value="C:cytoplasm"/>
    <property type="evidence" value="ECO:0007669"/>
    <property type="project" value="UniProtKB-SubCell"/>
</dbReference>
<reference evidence="7" key="2">
    <citation type="submission" date="2017-10" db="EMBL/GenBank/DDBJ databases">
        <title>Ladona fulva Genome sequencing and assembly.</title>
        <authorList>
            <person name="Murali S."/>
            <person name="Richards S."/>
            <person name="Bandaranaike D."/>
            <person name="Bellair M."/>
            <person name="Blankenburg K."/>
            <person name="Chao H."/>
            <person name="Dinh H."/>
            <person name="Doddapaneni H."/>
            <person name="Dugan-Rocha S."/>
            <person name="Elkadiri S."/>
            <person name="Gnanaolivu R."/>
            <person name="Hernandez B."/>
            <person name="Skinner E."/>
            <person name="Javaid M."/>
            <person name="Lee S."/>
            <person name="Li M."/>
            <person name="Ming W."/>
            <person name="Munidasa M."/>
            <person name="Muniz J."/>
            <person name="Nguyen L."/>
            <person name="Hughes D."/>
            <person name="Osuji N."/>
            <person name="Pu L.-L."/>
            <person name="Puazo M."/>
            <person name="Qu C."/>
            <person name="Quiroz J."/>
            <person name="Raj R."/>
            <person name="Weissenberger G."/>
            <person name="Xin Y."/>
            <person name="Zou X."/>
            <person name="Han Y."/>
            <person name="Worley K."/>
            <person name="Muzny D."/>
            <person name="Gibbs R."/>
        </authorList>
    </citation>
    <scope>NUCLEOTIDE SEQUENCE</scope>
    <source>
        <strain evidence="7">Sampled in the wild</strain>
    </source>
</reference>
<dbReference type="SUPFAM" id="SSF50978">
    <property type="entry name" value="WD40 repeat-like"/>
    <property type="match status" value="1"/>
</dbReference>
<keyword evidence="6" id="KW-1133">Transmembrane helix</keyword>
<evidence type="ECO:0000256" key="4">
    <source>
        <dbReference type="ARBA" id="ARBA00022694"/>
    </source>
</evidence>
<dbReference type="GO" id="GO:0030488">
    <property type="term" value="P:tRNA methylation"/>
    <property type="evidence" value="ECO:0007669"/>
    <property type="project" value="TreeGrafter"/>
</dbReference>
<dbReference type="Proteomes" id="UP000792457">
    <property type="component" value="Unassembled WGS sequence"/>
</dbReference>
<evidence type="ECO:0000256" key="1">
    <source>
        <dbReference type="ARBA" id="ARBA00004496"/>
    </source>
</evidence>
<feature type="non-terminal residue" evidence="7">
    <location>
        <position position="158"/>
    </location>
</feature>
<dbReference type="PANTHER" id="PTHR14344">
    <property type="entry name" value="WD REPEAT PROTEIN"/>
    <property type="match status" value="1"/>
</dbReference>
<dbReference type="PANTHER" id="PTHR14344:SF3">
    <property type="entry name" value="WD REPEAT-CONTAINING PROTEIN 6"/>
    <property type="match status" value="1"/>
</dbReference>
<sequence>MEQVYVKLDVTAVNYYKNIILAGVGGVVYAFCAQKKSILNSKSILKRYKIRGFSCTSGEEVLCFGGKEVGVFKVAIKVNEVNVIPCALLKHDDWVTHSKWVDSDLNIVTLSAHNVITLWNWKERNKIWQVACREQNILYSGFIFGSNSVDLICFGGTV</sequence>
<dbReference type="EMBL" id="KZ308831">
    <property type="protein sequence ID" value="KAG8234604.1"/>
    <property type="molecule type" value="Genomic_DNA"/>
</dbReference>
<keyword evidence="2" id="KW-0963">Cytoplasm</keyword>
<dbReference type="InterPro" id="IPR051973">
    <property type="entry name" value="tRNA_Anticodon_Mtase-Reg"/>
</dbReference>